<dbReference type="OrthoDB" id="6117945at2759"/>
<proteinExistence type="predicted"/>
<reference evidence="3" key="1">
    <citation type="submission" date="2025-08" db="UniProtKB">
        <authorList>
            <consortium name="RefSeq"/>
        </authorList>
    </citation>
    <scope>IDENTIFICATION</scope>
    <source>
        <tissue evidence="3">Whole sample</tissue>
    </source>
</reference>
<dbReference type="Proteomes" id="UP000694844">
    <property type="component" value="Chromosome 3"/>
</dbReference>
<gene>
    <name evidence="3" type="primary">LOC111123190</name>
</gene>
<dbReference type="RefSeq" id="XP_022321066.1">
    <property type="nucleotide sequence ID" value="XM_022465358.1"/>
</dbReference>
<sequence length="272" mass="30298">MTKMLMLVFIGVICLAAADKENPIPVSDTGEGTRCDADLNVAQTCIACSRLPQIIAVKLTDCCGEDKAFQFCQICTKNTEDCLEEAFSINNLEKGVILDEPEDDADVPPEVSEDNEMDKRFGTLSMGGSRGYLYGKRGVDKRYGRLGFGGSRGFLYGKRSDDKRFSRLGFGGSRGYFFGKRDMDMDKRYKSLGMGGSTGYFYGKRSDDEKRFGSLGLGGSRGYLYGKRDDEKDKRFWRLGVKGSNGFLYGGKKKRFGQIGMDSSRGYFYSNR</sequence>
<dbReference type="GeneID" id="111123190"/>
<keyword evidence="2" id="KW-1185">Reference proteome</keyword>
<evidence type="ECO:0000313" key="2">
    <source>
        <dbReference type="Proteomes" id="UP000694844"/>
    </source>
</evidence>
<keyword evidence="1" id="KW-0732">Signal</keyword>
<dbReference type="KEGG" id="cvn:111123190"/>
<evidence type="ECO:0000256" key="1">
    <source>
        <dbReference type="SAM" id="SignalP"/>
    </source>
</evidence>
<feature type="signal peptide" evidence="1">
    <location>
        <begin position="1"/>
        <end position="18"/>
    </location>
</feature>
<protein>
    <submittedName>
        <fullName evidence="3">Uncharacterized protein LOC111123190 isoform X1</fullName>
    </submittedName>
</protein>
<name>A0A8B8D2N8_CRAVI</name>
<evidence type="ECO:0000313" key="3">
    <source>
        <dbReference type="RefSeq" id="XP_022321066.1"/>
    </source>
</evidence>
<organism evidence="2 3">
    <name type="scientific">Crassostrea virginica</name>
    <name type="common">Eastern oyster</name>
    <dbReference type="NCBI Taxonomy" id="6565"/>
    <lineage>
        <taxon>Eukaryota</taxon>
        <taxon>Metazoa</taxon>
        <taxon>Spiralia</taxon>
        <taxon>Lophotrochozoa</taxon>
        <taxon>Mollusca</taxon>
        <taxon>Bivalvia</taxon>
        <taxon>Autobranchia</taxon>
        <taxon>Pteriomorphia</taxon>
        <taxon>Ostreida</taxon>
        <taxon>Ostreoidea</taxon>
        <taxon>Ostreidae</taxon>
        <taxon>Crassostrea</taxon>
    </lineage>
</organism>
<dbReference type="AlphaFoldDB" id="A0A8B8D2N8"/>
<accession>A0A8B8D2N8</accession>
<feature type="chain" id="PRO_5034254219" evidence="1">
    <location>
        <begin position="19"/>
        <end position="272"/>
    </location>
</feature>